<reference evidence="4 5" key="1">
    <citation type="journal article" date="2023" name="BMC Biol.">
        <title>The compact genome of the sponge Oopsacas minuta (Hexactinellida) is lacking key metazoan core genes.</title>
        <authorList>
            <person name="Santini S."/>
            <person name="Schenkelaars Q."/>
            <person name="Jourda C."/>
            <person name="Duchesne M."/>
            <person name="Belahbib H."/>
            <person name="Rocher C."/>
            <person name="Selva M."/>
            <person name="Riesgo A."/>
            <person name="Vervoort M."/>
            <person name="Leys S.P."/>
            <person name="Kodjabachian L."/>
            <person name="Le Bivic A."/>
            <person name="Borchiellini C."/>
            <person name="Claverie J.M."/>
            <person name="Renard E."/>
        </authorList>
    </citation>
    <scope>NUCLEOTIDE SEQUENCE [LARGE SCALE GENOMIC DNA]</scope>
    <source>
        <strain evidence="4">SPO-2</strain>
    </source>
</reference>
<dbReference type="EMBL" id="JAKMXF010000365">
    <property type="protein sequence ID" value="KAI6645821.1"/>
    <property type="molecule type" value="Genomic_DNA"/>
</dbReference>
<dbReference type="GO" id="GO:0003779">
    <property type="term" value="F:actin binding"/>
    <property type="evidence" value="ECO:0007669"/>
    <property type="project" value="UniProtKB-KW"/>
</dbReference>
<dbReference type="InterPro" id="IPR036872">
    <property type="entry name" value="CH_dom_sf"/>
</dbReference>
<dbReference type="Gene3D" id="1.20.58.60">
    <property type="match status" value="2"/>
</dbReference>
<gene>
    <name evidence="4" type="ORF">LOD99_13081</name>
</gene>
<dbReference type="FunFam" id="1.10.418.10:FF:000001">
    <property type="entry name" value="Actinin alpha 1"/>
    <property type="match status" value="1"/>
</dbReference>
<comment type="caution">
    <text evidence="4">The sequence shown here is derived from an EMBL/GenBank/DDBJ whole genome shotgun (WGS) entry which is preliminary data.</text>
</comment>
<keyword evidence="2" id="KW-0009">Actin-binding</keyword>
<sequence>MAHLTYGFERNRIEVLKKQRENTQKKTFTKWINSNLDKVGLHINDLYKDLCDGVLLLKVLQILSGETFTINRGKLRLHMVENVSRVLKFLQLKKVRLEGIGPEDIVDGNPTLTLGLIWTVILRFQIEDIVIETESNERKSAKEALLLWCQIKTKGYANVNVQNFTTSWRDGLAFNALIHKHRPELIEFEKLVPSKHQDNLNNAFRVAERRLGIKQLLDAEDVDVMRPDDKSIMTYVVALYHYFTKLKDGETGGKRLVKILTFLMELEKTKQQYVTIATALLKWIEDKIVSLSKHSFPNSLAGMRELLSNFNKYRHDEKPPKYGDRVSLEEIFFNIQSQLREQMMKSWKPPEGLLISDINKAWDRLETAEHERGTSLRAELIRQEKLQQLAERFHRKAGLRLSWLGEMHQVVRELDVSIQGEATSRASVEAAVKRHESIQTEVTVRESRISDIRDIAKELSKDNFEKIIQVNAEESKIEKSWKDLLQSLQRQKEELQRLQELTDVFHEMDECWEDMKHLLTTLSSQDYGKHLKSIQELLNKHKLDETEINAMVERVNNISTTVARFLEQKHANAKQISNREQQVKKMLEEVQSLSSKRLNRLQDNLKVNYTVNTYHGEFR</sequence>
<evidence type="ECO:0000259" key="3">
    <source>
        <dbReference type="PROSITE" id="PS50021"/>
    </source>
</evidence>
<dbReference type="Pfam" id="PF00307">
    <property type="entry name" value="CH"/>
    <property type="match status" value="2"/>
</dbReference>
<keyword evidence="1" id="KW-0677">Repeat</keyword>
<dbReference type="CDD" id="cd21194">
    <property type="entry name" value="CH_beta_spectrin_rpt2"/>
    <property type="match status" value="1"/>
</dbReference>
<dbReference type="SUPFAM" id="SSF46966">
    <property type="entry name" value="Spectrin repeat"/>
    <property type="match status" value="3"/>
</dbReference>
<evidence type="ECO:0000313" key="5">
    <source>
        <dbReference type="Proteomes" id="UP001165289"/>
    </source>
</evidence>
<evidence type="ECO:0000256" key="2">
    <source>
        <dbReference type="ARBA" id="ARBA00023203"/>
    </source>
</evidence>
<dbReference type="CDD" id="cd00176">
    <property type="entry name" value="SPEC"/>
    <property type="match status" value="2"/>
</dbReference>
<dbReference type="InterPro" id="IPR002017">
    <property type="entry name" value="Spectrin_repeat"/>
</dbReference>
<evidence type="ECO:0000256" key="1">
    <source>
        <dbReference type="ARBA" id="ARBA00022737"/>
    </source>
</evidence>
<dbReference type="SUPFAM" id="SSF47576">
    <property type="entry name" value="Calponin-homology domain, CH-domain"/>
    <property type="match status" value="1"/>
</dbReference>
<name>A0AAV7JAU2_9METZ</name>
<feature type="domain" description="Calponin-homology (CH)" evidence="3">
    <location>
        <begin position="22"/>
        <end position="125"/>
    </location>
</feature>
<dbReference type="PANTHER" id="PTHR11915">
    <property type="entry name" value="SPECTRIN/FILAMIN RELATED CYTOSKELETAL PROTEIN"/>
    <property type="match status" value="1"/>
</dbReference>
<dbReference type="PROSITE" id="PS00019">
    <property type="entry name" value="ACTININ_1"/>
    <property type="match status" value="1"/>
</dbReference>
<dbReference type="InterPro" id="IPR001715">
    <property type="entry name" value="CH_dom"/>
</dbReference>
<dbReference type="PROSITE" id="PS00020">
    <property type="entry name" value="ACTININ_2"/>
    <property type="match status" value="1"/>
</dbReference>
<keyword evidence="5" id="KW-1185">Reference proteome</keyword>
<feature type="domain" description="Calponin-homology (CH)" evidence="3">
    <location>
        <begin position="139"/>
        <end position="244"/>
    </location>
</feature>
<evidence type="ECO:0000313" key="4">
    <source>
        <dbReference type="EMBL" id="KAI6645821.1"/>
    </source>
</evidence>
<dbReference type="SMART" id="SM00150">
    <property type="entry name" value="SPEC"/>
    <property type="match status" value="3"/>
</dbReference>
<dbReference type="Gene3D" id="1.10.418.10">
    <property type="entry name" value="Calponin-like domain"/>
    <property type="match status" value="2"/>
</dbReference>
<dbReference type="Pfam" id="PF00435">
    <property type="entry name" value="Spectrin"/>
    <property type="match status" value="3"/>
</dbReference>
<dbReference type="InterPro" id="IPR018159">
    <property type="entry name" value="Spectrin/alpha-actinin"/>
</dbReference>
<proteinExistence type="predicted"/>
<dbReference type="PROSITE" id="PS50021">
    <property type="entry name" value="CH"/>
    <property type="match status" value="2"/>
</dbReference>
<dbReference type="InterPro" id="IPR001589">
    <property type="entry name" value="Actinin_actin-bd_CS"/>
</dbReference>
<dbReference type="SMART" id="SM00033">
    <property type="entry name" value="CH"/>
    <property type="match status" value="2"/>
</dbReference>
<organism evidence="4 5">
    <name type="scientific">Oopsacas minuta</name>
    <dbReference type="NCBI Taxonomy" id="111878"/>
    <lineage>
        <taxon>Eukaryota</taxon>
        <taxon>Metazoa</taxon>
        <taxon>Porifera</taxon>
        <taxon>Hexactinellida</taxon>
        <taxon>Hexasterophora</taxon>
        <taxon>Lyssacinosida</taxon>
        <taxon>Leucopsacidae</taxon>
        <taxon>Oopsacas</taxon>
    </lineage>
</organism>
<dbReference type="Proteomes" id="UP001165289">
    <property type="component" value="Unassembled WGS sequence"/>
</dbReference>
<dbReference type="FunFam" id="1.10.418.10:FF:000089">
    <property type="entry name" value="Spectrin beta chain"/>
    <property type="match status" value="1"/>
</dbReference>
<protein>
    <recommendedName>
        <fullName evidence="3">Calponin-homology (CH) domain-containing protein</fullName>
    </recommendedName>
</protein>
<accession>A0AAV7JAU2</accession>
<dbReference type="AlphaFoldDB" id="A0AAV7JAU2"/>